<dbReference type="InterPro" id="IPR053134">
    <property type="entry name" value="RNA-dir_DNA_polymerase"/>
</dbReference>
<name>A0ABM1GSQ4_SOLPN</name>
<evidence type="ECO:0000313" key="1">
    <source>
        <dbReference type="Proteomes" id="UP000694930"/>
    </source>
</evidence>
<dbReference type="InterPro" id="IPR043502">
    <property type="entry name" value="DNA/RNA_pol_sf"/>
</dbReference>
<dbReference type="PANTHER" id="PTHR24559">
    <property type="entry name" value="TRANSPOSON TY3-I GAG-POL POLYPROTEIN"/>
    <property type="match status" value="1"/>
</dbReference>
<dbReference type="InterPro" id="IPR043128">
    <property type="entry name" value="Rev_trsase/Diguanyl_cyclase"/>
</dbReference>
<dbReference type="Proteomes" id="UP000694930">
    <property type="component" value="Chromosome 1"/>
</dbReference>
<dbReference type="GeneID" id="107019363"/>
<dbReference type="Gene3D" id="3.30.70.270">
    <property type="match status" value="1"/>
</dbReference>
<sequence length="124" mass="14680">MVNPPMQEVVKKENLKWLDDGVIYLIADSSWVCGVQCVPKKGGTTVVPNEKNELIPMRPLKRWRVCMDYRKLNAWREKYHFLMPFMDQILDRLEEKGRYYFLDGYSSYNQISIAPEDQEKTTLT</sequence>
<evidence type="ECO:0000313" key="2">
    <source>
        <dbReference type="RefSeq" id="XP_015075368.1"/>
    </source>
</evidence>
<dbReference type="SUPFAM" id="SSF56672">
    <property type="entry name" value="DNA/RNA polymerases"/>
    <property type="match status" value="1"/>
</dbReference>
<reference evidence="2" key="2">
    <citation type="submission" date="2025-08" db="UniProtKB">
        <authorList>
            <consortium name="RefSeq"/>
        </authorList>
    </citation>
    <scope>IDENTIFICATION</scope>
</reference>
<dbReference type="Gene3D" id="3.10.10.10">
    <property type="entry name" value="HIV Type 1 Reverse Transcriptase, subunit A, domain 1"/>
    <property type="match status" value="1"/>
</dbReference>
<keyword evidence="1" id="KW-1185">Reference proteome</keyword>
<dbReference type="PANTHER" id="PTHR24559:SF444">
    <property type="entry name" value="REVERSE TRANSCRIPTASE DOMAIN-CONTAINING PROTEIN"/>
    <property type="match status" value="1"/>
</dbReference>
<dbReference type="RefSeq" id="XP_015075368.1">
    <property type="nucleotide sequence ID" value="XM_015219882.1"/>
</dbReference>
<protein>
    <submittedName>
        <fullName evidence="2">Uncharacterized protein LOC107019363</fullName>
    </submittedName>
</protein>
<organism evidence="1 2">
    <name type="scientific">Solanum pennellii</name>
    <name type="common">Tomato</name>
    <name type="synonym">Lycopersicon pennellii</name>
    <dbReference type="NCBI Taxonomy" id="28526"/>
    <lineage>
        <taxon>Eukaryota</taxon>
        <taxon>Viridiplantae</taxon>
        <taxon>Streptophyta</taxon>
        <taxon>Embryophyta</taxon>
        <taxon>Tracheophyta</taxon>
        <taxon>Spermatophyta</taxon>
        <taxon>Magnoliopsida</taxon>
        <taxon>eudicotyledons</taxon>
        <taxon>Gunneridae</taxon>
        <taxon>Pentapetalae</taxon>
        <taxon>asterids</taxon>
        <taxon>lamiids</taxon>
        <taxon>Solanales</taxon>
        <taxon>Solanaceae</taxon>
        <taxon>Solanoideae</taxon>
        <taxon>Solaneae</taxon>
        <taxon>Solanum</taxon>
        <taxon>Solanum subgen. Lycopersicon</taxon>
    </lineage>
</organism>
<reference evidence="1" key="1">
    <citation type="journal article" date="2014" name="Nat. Genet.">
        <title>The genome of the stress-tolerant wild tomato species Solanum pennellii.</title>
        <authorList>
            <person name="Bolger A."/>
            <person name="Scossa F."/>
            <person name="Bolger M.E."/>
            <person name="Lanz C."/>
            <person name="Maumus F."/>
            <person name="Tohge T."/>
            <person name="Quesneville H."/>
            <person name="Alseekh S."/>
            <person name="Sorensen I."/>
            <person name="Lichtenstein G."/>
            <person name="Fich E.A."/>
            <person name="Conte M."/>
            <person name="Keller H."/>
            <person name="Schneeberger K."/>
            <person name="Schwacke R."/>
            <person name="Ofner I."/>
            <person name="Vrebalov J."/>
            <person name="Xu Y."/>
            <person name="Osorio S."/>
            <person name="Aflitos S.A."/>
            <person name="Schijlen E."/>
            <person name="Jimenez-Gomez J.M."/>
            <person name="Ryngajllo M."/>
            <person name="Kimura S."/>
            <person name="Kumar R."/>
            <person name="Koenig D."/>
            <person name="Headland L.R."/>
            <person name="Maloof J.N."/>
            <person name="Sinha N."/>
            <person name="van Ham R.C."/>
            <person name="Lankhorst R.K."/>
            <person name="Mao L."/>
            <person name="Vogel A."/>
            <person name="Arsova B."/>
            <person name="Panstruga R."/>
            <person name="Fei Z."/>
            <person name="Rose J.K."/>
            <person name="Zamir D."/>
            <person name="Carrari F."/>
            <person name="Giovannoni J.J."/>
            <person name="Weigel D."/>
            <person name="Usadel B."/>
            <person name="Fernie A.R."/>
        </authorList>
    </citation>
    <scope>NUCLEOTIDE SEQUENCE [LARGE SCALE GENOMIC DNA]</scope>
    <source>
        <strain evidence="1">cv. LA0716</strain>
    </source>
</reference>
<accession>A0ABM1GSQ4</accession>
<gene>
    <name evidence="2" type="primary">LOC107019363</name>
</gene>
<proteinExistence type="predicted"/>